<dbReference type="AlphaFoldDB" id="A0AAE0DMA2"/>
<gene>
    <name evidence="1" type="ORF">OEA41_002476</name>
</gene>
<dbReference type="EMBL" id="JASNWA010000006">
    <property type="protein sequence ID" value="KAK3175229.1"/>
    <property type="molecule type" value="Genomic_DNA"/>
</dbReference>
<protein>
    <submittedName>
        <fullName evidence="1">Uncharacterized protein</fullName>
    </submittedName>
</protein>
<proteinExistence type="predicted"/>
<name>A0AAE0DMA2_9LECA</name>
<reference evidence="1" key="1">
    <citation type="submission" date="2022-11" db="EMBL/GenBank/DDBJ databases">
        <title>Chromosomal genome sequence assembly and mating type (MAT) locus characterization of the leprose asexual lichenized fungus Lepraria neglecta (Nyl.) Erichsen.</title>
        <authorList>
            <person name="Allen J.L."/>
            <person name="Pfeffer B."/>
        </authorList>
    </citation>
    <scope>NUCLEOTIDE SEQUENCE</scope>
    <source>
        <strain evidence="1">Allen 5258</strain>
    </source>
</reference>
<evidence type="ECO:0000313" key="2">
    <source>
        <dbReference type="Proteomes" id="UP001276659"/>
    </source>
</evidence>
<organism evidence="1 2">
    <name type="scientific">Lepraria neglecta</name>
    <dbReference type="NCBI Taxonomy" id="209136"/>
    <lineage>
        <taxon>Eukaryota</taxon>
        <taxon>Fungi</taxon>
        <taxon>Dikarya</taxon>
        <taxon>Ascomycota</taxon>
        <taxon>Pezizomycotina</taxon>
        <taxon>Lecanoromycetes</taxon>
        <taxon>OSLEUM clade</taxon>
        <taxon>Lecanoromycetidae</taxon>
        <taxon>Lecanorales</taxon>
        <taxon>Lecanorineae</taxon>
        <taxon>Stereocaulaceae</taxon>
        <taxon>Lepraria</taxon>
    </lineage>
</organism>
<keyword evidence="2" id="KW-1185">Reference proteome</keyword>
<dbReference type="Proteomes" id="UP001276659">
    <property type="component" value="Unassembled WGS sequence"/>
</dbReference>
<evidence type="ECO:0000313" key="1">
    <source>
        <dbReference type="EMBL" id="KAK3175229.1"/>
    </source>
</evidence>
<comment type="caution">
    <text evidence="1">The sequence shown here is derived from an EMBL/GenBank/DDBJ whole genome shotgun (WGS) entry which is preliminary data.</text>
</comment>
<sequence length="165" mass="18738">MEGRLLCLVRDLDEKANPTPWRITNNPSSLGFRLSDAQISQGAKAYPLTKEVAYPDDWWRIRRHECIDYVSNILAEHASEDGWTECYAPQPPYYGFNKWGVADSYDSPEQISHPDPWLSADPPTLLDSYFNRSKGPHRKSVVEYLGTLMAGVEFKGTLGQGVWTD</sequence>
<accession>A0AAE0DMA2</accession>